<dbReference type="AlphaFoldDB" id="A0AAD4MR87"/>
<keyword evidence="1 4" id="KW-0479">Metal-binding</keyword>
<dbReference type="EMBL" id="JAKKPZ010000084">
    <property type="protein sequence ID" value="KAI1703334.1"/>
    <property type="molecule type" value="Genomic_DNA"/>
</dbReference>
<dbReference type="InterPro" id="IPR001781">
    <property type="entry name" value="Znf_LIM"/>
</dbReference>
<sequence>MFPAKPKPKLCALCKKAVEPIEDKLTVEKHLVHKKCFKCAICDTTLLPGNCSLDDKIYQWFGPLWFCPAHMMLGSGEKYERLKQRYGDPEAQKA</sequence>
<dbReference type="GO" id="GO:0046872">
    <property type="term" value="F:metal ion binding"/>
    <property type="evidence" value="ECO:0007669"/>
    <property type="project" value="UniProtKB-KW"/>
</dbReference>
<evidence type="ECO:0000259" key="5">
    <source>
        <dbReference type="PROSITE" id="PS50023"/>
    </source>
</evidence>
<evidence type="ECO:0000313" key="6">
    <source>
        <dbReference type="EMBL" id="KAI1703334.1"/>
    </source>
</evidence>
<proteinExistence type="predicted"/>
<dbReference type="PROSITE" id="PS50023">
    <property type="entry name" value="LIM_DOMAIN_2"/>
    <property type="match status" value="1"/>
</dbReference>
<evidence type="ECO:0000256" key="2">
    <source>
        <dbReference type="ARBA" id="ARBA00022833"/>
    </source>
</evidence>
<name>A0AAD4MR87_9BILA</name>
<keyword evidence="7" id="KW-1185">Reference proteome</keyword>
<organism evidence="6 7">
    <name type="scientific">Ditylenchus destructor</name>
    <dbReference type="NCBI Taxonomy" id="166010"/>
    <lineage>
        <taxon>Eukaryota</taxon>
        <taxon>Metazoa</taxon>
        <taxon>Ecdysozoa</taxon>
        <taxon>Nematoda</taxon>
        <taxon>Chromadorea</taxon>
        <taxon>Rhabditida</taxon>
        <taxon>Tylenchina</taxon>
        <taxon>Tylenchomorpha</taxon>
        <taxon>Sphaerularioidea</taxon>
        <taxon>Anguinidae</taxon>
        <taxon>Anguininae</taxon>
        <taxon>Ditylenchus</taxon>
    </lineage>
</organism>
<gene>
    <name evidence="6" type="ORF">DdX_14970</name>
</gene>
<evidence type="ECO:0000256" key="3">
    <source>
        <dbReference type="ARBA" id="ARBA00023038"/>
    </source>
</evidence>
<feature type="domain" description="LIM zinc-binding" evidence="5">
    <location>
        <begin position="9"/>
        <end position="77"/>
    </location>
</feature>
<keyword evidence="2 4" id="KW-0862">Zinc</keyword>
<protein>
    <submittedName>
        <fullName evidence="6">LIM domain-containing protein</fullName>
    </submittedName>
</protein>
<evidence type="ECO:0000256" key="4">
    <source>
        <dbReference type="PROSITE-ProRule" id="PRU00125"/>
    </source>
</evidence>
<evidence type="ECO:0000256" key="1">
    <source>
        <dbReference type="ARBA" id="ARBA00022723"/>
    </source>
</evidence>
<comment type="caution">
    <text evidence="6">The sequence shown here is derived from an EMBL/GenBank/DDBJ whole genome shotgun (WGS) entry which is preliminary data.</text>
</comment>
<dbReference type="SMART" id="SM00132">
    <property type="entry name" value="LIM"/>
    <property type="match status" value="1"/>
</dbReference>
<dbReference type="Gene3D" id="2.10.110.10">
    <property type="entry name" value="Cysteine Rich Protein"/>
    <property type="match status" value="1"/>
</dbReference>
<dbReference type="Pfam" id="PF00412">
    <property type="entry name" value="LIM"/>
    <property type="match status" value="1"/>
</dbReference>
<dbReference type="Proteomes" id="UP001201812">
    <property type="component" value="Unassembled WGS sequence"/>
</dbReference>
<reference evidence="6" key="1">
    <citation type="submission" date="2022-01" db="EMBL/GenBank/DDBJ databases">
        <title>Genome Sequence Resource for Two Populations of Ditylenchus destructor, the Migratory Endoparasitic Phytonematode.</title>
        <authorList>
            <person name="Zhang H."/>
            <person name="Lin R."/>
            <person name="Xie B."/>
        </authorList>
    </citation>
    <scope>NUCLEOTIDE SEQUENCE</scope>
    <source>
        <strain evidence="6">BazhouSP</strain>
    </source>
</reference>
<evidence type="ECO:0000313" key="7">
    <source>
        <dbReference type="Proteomes" id="UP001201812"/>
    </source>
</evidence>
<accession>A0AAD4MR87</accession>
<keyword evidence="3 4" id="KW-0440">LIM domain</keyword>